<organism evidence="2 3">
    <name type="scientific">Podospora appendiculata</name>
    <dbReference type="NCBI Taxonomy" id="314037"/>
    <lineage>
        <taxon>Eukaryota</taxon>
        <taxon>Fungi</taxon>
        <taxon>Dikarya</taxon>
        <taxon>Ascomycota</taxon>
        <taxon>Pezizomycotina</taxon>
        <taxon>Sordariomycetes</taxon>
        <taxon>Sordariomycetidae</taxon>
        <taxon>Sordariales</taxon>
        <taxon>Podosporaceae</taxon>
        <taxon>Podospora</taxon>
    </lineage>
</organism>
<evidence type="ECO:0000256" key="1">
    <source>
        <dbReference type="SAM" id="MobiDB-lite"/>
    </source>
</evidence>
<feature type="compositionally biased region" description="Basic and acidic residues" evidence="1">
    <location>
        <begin position="1"/>
        <end position="13"/>
    </location>
</feature>
<protein>
    <submittedName>
        <fullName evidence="2">Uncharacterized protein</fullName>
    </submittedName>
</protein>
<sequence>MAEKNHNFEDLGRKPRQPGPGVYRQTGSIFFQWLPQELRDEIYFHLFSSTRFAWGMRMMEDDGHIDIKPAPNGLALLRVCRRMEHEIGDSWLSQVLFYFEDPQTLLDKLDPLPQDILSRIRRVTLAGHYPLISYSHCNLYYSIVSVFDNLPGLRLDELTVLGGHLPKLNYDGLHHLIADGSGWKVLRYITFSSAMLGYRFDTQFWPDHIWRFHRKPQPSHWQDILEARDGSSSKPSVTVYRATEPGRYGCILDPSKRVRYEQKPGQVRASVSDPLVFQADPELMTDGEKTKEILVVVKRGLGVDFEETGRPRRVHGDNARDVRSWARAYGTRTHRVDFPVGEVERRPPQVDVYENADEYAWNPLYFTPCPSLLGDCD</sequence>
<comment type="caution">
    <text evidence="2">The sequence shown here is derived from an EMBL/GenBank/DDBJ whole genome shotgun (WGS) entry which is preliminary data.</text>
</comment>
<dbReference type="EMBL" id="JAULSO010000002">
    <property type="protein sequence ID" value="KAK3689113.1"/>
    <property type="molecule type" value="Genomic_DNA"/>
</dbReference>
<reference evidence="2" key="2">
    <citation type="submission" date="2023-06" db="EMBL/GenBank/DDBJ databases">
        <authorList>
            <consortium name="Lawrence Berkeley National Laboratory"/>
            <person name="Haridas S."/>
            <person name="Hensen N."/>
            <person name="Bonometti L."/>
            <person name="Westerberg I."/>
            <person name="Brannstrom I.O."/>
            <person name="Guillou S."/>
            <person name="Cros-Aarteil S."/>
            <person name="Calhoun S."/>
            <person name="Kuo A."/>
            <person name="Mondo S."/>
            <person name="Pangilinan J."/>
            <person name="Riley R."/>
            <person name="Labutti K."/>
            <person name="Andreopoulos B."/>
            <person name="Lipzen A."/>
            <person name="Chen C."/>
            <person name="Yanf M."/>
            <person name="Daum C."/>
            <person name="Ng V."/>
            <person name="Clum A."/>
            <person name="Steindorff A."/>
            <person name="Ohm R."/>
            <person name="Martin F."/>
            <person name="Silar P."/>
            <person name="Natvig D."/>
            <person name="Lalanne C."/>
            <person name="Gautier V."/>
            <person name="Ament-Velasquez S.L."/>
            <person name="Kruys A."/>
            <person name="Hutchinson M.I."/>
            <person name="Powell A.J."/>
            <person name="Barry K."/>
            <person name="Miller A.N."/>
            <person name="Grigoriev I.V."/>
            <person name="Debuchy R."/>
            <person name="Gladieux P."/>
            <person name="Thoren M.H."/>
            <person name="Johannesson H."/>
        </authorList>
    </citation>
    <scope>NUCLEOTIDE SEQUENCE</scope>
    <source>
        <strain evidence="2">CBS 314.62</strain>
    </source>
</reference>
<proteinExistence type="predicted"/>
<evidence type="ECO:0000313" key="3">
    <source>
        <dbReference type="Proteomes" id="UP001270362"/>
    </source>
</evidence>
<reference evidence="2" key="1">
    <citation type="journal article" date="2023" name="Mol. Phylogenet. Evol.">
        <title>Genome-scale phylogeny and comparative genomics of the fungal order Sordariales.</title>
        <authorList>
            <person name="Hensen N."/>
            <person name="Bonometti L."/>
            <person name="Westerberg I."/>
            <person name="Brannstrom I.O."/>
            <person name="Guillou S."/>
            <person name="Cros-Aarteil S."/>
            <person name="Calhoun S."/>
            <person name="Haridas S."/>
            <person name="Kuo A."/>
            <person name="Mondo S."/>
            <person name="Pangilinan J."/>
            <person name="Riley R."/>
            <person name="LaButti K."/>
            <person name="Andreopoulos B."/>
            <person name="Lipzen A."/>
            <person name="Chen C."/>
            <person name="Yan M."/>
            <person name="Daum C."/>
            <person name="Ng V."/>
            <person name="Clum A."/>
            <person name="Steindorff A."/>
            <person name="Ohm R.A."/>
            <person name="Martin F."/>
            <person name="Silar P."/>
            <person name="Natvig D.O."/>
            <person name="Lalanne C."/>
            <person name="Gautier V."/>
            <person name="Ament-Velasquez S.L."/>
            <person name="Kruys A."/>
            <person name="Hutchinson M.I."/>
            <person name="Powell A.J."/>
            <person name="Barry K."/>
            <person name="Miller A.N."/>
            <person name="Grigoriev I.V."/>
            <person name="Debuchy R."/>
            <person name="Gladieux P."/>
            <person name="Hiltunen Thoren M."/>
            <person name="Johannesson H."/>
        </authorList>
    </citation>
    <scope>NUCLEOTIDE SEQUENCE</scope>
    <source>
        <strain evidence="2">CBS 314.62</strain>
    </source>
</reference>
<dbReference type="AlphaFoldDB" id="A0AAE0XAN9"/>
<feature type="region of interest" description="Disordered" evidence="1">
    <location>
        <begin position="1"/>
        <end position="20"/>
    </location>
</feature>
<accession>A0AAE0XAN9</accession>
<keyword evidence="3" id="KW-1185">Reference proteome</keyword>
<gene>
    <name evidence="2" type="ORF">B0T22DRAFT_427257</name>
</gene>
<evidence type="ECO:0000313" key="2">
    <source>
        <dbReference type="EMBL" id="KAK3689113.1"/>
    </source>
</evidence>
<dbReference type="Proteomes" id="UP001270362">
    <property type="component" value="Unassembled WGS sequence"/>
</dbReference>
<name>A0AAE0XAN9_9PEZI</name>